<dbReference type="Gene3D" id="3.40.190.10">
    <property type="entry name" value="Periplasmic binding protein-like II"/>
    <property type="match status" value="2"/>
</dbReference>
<dbReference type="RefSeq" id="WP_120978267.1">
    <property type="nucleotide sequence ID" value="NZ_RBZM01000007.1"/>
</dbReference>
<feature type="signal peptide" evidence="1">
    <location>
        <begin position="1"/>
        <end position="23"/>
    </location>
</feature>
<dbReference type="PROSITE" id="PS51257">
    <property type="entry name" value="PROKAR_LIPOPROTEIN"/>
    <property type="match status" value="1"/>
</dbReference>
<keyword evidence="3" id="KW-1185">Reference proteome</keyword>
<protein>
    <submittedName>
        <fullName evidence="2">Extracellular solute-binding protein</fullName>
    </submittedName>
</protein>
<gene>
    <name evidence="2" type="ORF">D7Z26_17430</name>
</gene>
<reference evidence="2 3" key="1">
    <citation type="submission" date="2018-10" db="EMBL/GenBank/DDBJ databases">
        <title>Cohnella sp. M2MS4P-1, whole genome shotgun sequence.</title>
        <authorList>
            <person name="Tuo L."/>
        </authorList>
    </citation>
    <scope>NUCLEOTIDE SEQUENCE [LARGE SCALE GENOMIC DNA]</scope>
    <source>
        <strain evidence="2 3">M2MS4P-1</strain>
    </source>
</reference>
<organism evidence="2 3">
    <name type="scientific">Cohnella endophytica</name>
    <dbReference type="NCBI Taxonomy" id="2419778"/>
    <lineage>
        <taxon>Bacteria</taxon>
        <taxon>Bacillati</taxon>
        <taxon>Bacillota</taxon>
        <taxon>Bacilli</taxon>
        <taxon>Bacillales</taxon>
        <taxon>Paenibacillaceae</taxon>
        <taxon>Cohnella</taxon>
    </lineage>
</organism>
<dbReference type="SUPFAM" id="SSF53850">
    <property type="entry name" value="Periplasmic binding protein-like II"/>
    <property type="match status" value="1"/>
</dbReference>
<name>A0A494XLS9_9BACL</name>
<dbReference type="PANTHER" id="PTHR43649:SF12">
    <property type="entry name" value="DIACETYLCHITOBIOSE BINDING PROTEIN DASA"/>
    <property type="match status" value="1"/>
</dbReference>
<comment type="caution">
    <text evidence="2">The sequence shown here is derived from an EMBL/GenBank/DDBJ whole genome shotgun (WGS) entry which is preliminary data.</text>
</comment>
<proteinExistence type="predicted"/>
<accession>A0A494XLS9</accession>
<dbReference type="EMBL" id="RBZM01000007">
    <property type="protein sequence ID" value="RKP51568.1"/>
    <property type="molecule type" value="Genomic_DNA"/>
</dbReference>
<dbReference type="PANTHER" id="PTHR43649">
    <property type="entry name" value="ARABINOSE-BINDING PROTEIN-RELATED"/>
    <property type="match status" value="1"/>
</dbReference>
<dbReference type="Proteomes" id="UP000282076">
    <property type="component" value="Unassembled WGS sequence"/>
</dbReference>
<evidence type="ECO:0000313" key="3">
    <source>
        <dbReference type="Proteomes" id="UP000282076"/>
    </source>
</evidence>
<sequence>MNRTVKWGFTTLAALVFLTGCNAGSSNKQGNGGEKAAAKQVNLTFYLNNQGGQEYLNTMQTEVIDTFEAKYPNVHIKLTKNADPEGLAKQQLAAGGGPDIVAMNGPSSLQDFVSAKYLLPLDKYGEEYKWKERYYPWALSSMTSGGKPYGVPGPYETLVVYYNKQMFSDNGWQIPNTYDELINLCKQMQAKDIIPFSFGSSDYKAANEWWLSVAFNQTLGADKFKEVLKGNVPWNSPEVTEAIQKMDDLWKAGYINAKQSQAITLDDSMTLFNSGKTAMKMEGTWLLGTLEETPPTFEWDVFTMPAWKDGVEANLPLALGGAYGVNKNTKNPDEAAAFIDWINRSEQASKFLKLGNFTPINDMKVDNLEPHVEKAFKLLNEAMGKKQTGYAAWMYWPPSMETYAYSNIETVWLGQTDLQTFMNKLQEAFEQDKQKDRLFKFED</sequence>
<dbReference type="Pfam" id="PF01547">
    <property type="entry name" value="SBP_bac_1"/>
    <property type="match status" value="1"/>
</dbReference>
<evidence type="ECO:0000313" key="2">
    <source>
        <dbReference type="EMBL" id="RKP51568.1"/>
    </source>
</evidence>
<keyword evidence="1" id="KW-0732">Signal</keyword>
<feature type="chain" id="PRO_5039606905" evidence="1">
    <location>
        <begin position="24"/>
        <end position="443"/>
    </location>
</feature>
<dbReference type="InterPro" id="IPR050490">
    <property type="entry name" value="Bact_solute-bd_prot1"/>
</dbReference>
<dbReference type="InterPro" id="IPR006059">
    <property type="entry name" value="SBP"/>
</dbReference>
<dbReference type="AlphaFoldDB" id="A0A494XLS9"/>
<evidence type="ECO:0000256" key="1">
    <source>
        <dbReference type="SAM" id="SignalP"/>
    </source>
</evidence>
<dbReference type="OrthoDB" id="9798191at2"/>